<dbReference type="Pfam" id="PF10958">
    <property type="entry name" value="DUF2759"/>
    <property type="match status" value="1"/>
</dbReference>
<dbReference type="Proteomes" id="UP000281915">
    <property type="component" value="Unassembled WGS sequence"/>
</dbReference>
<sequence length="57" mass="6551">MKIIFFDFLMLVFTILIAWGFLRSVKAKNKFASAFAFISLVVFLFCDGLIIYYATQG</sequence>
<evidence type="ECO:0000313" key="3">
    <source>
        <dbReference type="Proteomes" id="UP000281915"/>
    </source>
</evidence>
<keyword evidence="1" id="KW-0812">Transmembrane</keyword>
<gene>
    <name evidence="2" type="ORF">EDM58_19295</name>
</gene>
<accession>A0A3M8CH51</accession>
<dbReference type="EMBL" id="RHHT01000046">
    <property type="protein sequence ID" value="RNB75106.1"/>
    <property type="molecule type" value="Genomic_DNA"/>
</dbReference>
<name>A0A3M8CH51_9BACL</name>
<dbReference type="InterPro" id="IPR024490">
    <property type="entry name" value="DUF2759"/>
</dbReference>
<keyword evidence="1" id="KW-1133">Transmembrane helix</keyword>
<evidence type="ECO:0000256" key="1">
    <source>
        <dbReference type="SAM" id="Phobius"/>
    </source>
</evidence>
<organism evidence="2 3">
    <name type="scientific">Brevibacillus panacihumi</name>
    <dbReference type="NCBI Taxonomy" id="497735"/>
    <lineage>
        <taxon>Bacteria</taxon>
        <taxon>Bacillati</taxon>
        <taxon>Bacillota</taxon>
        <taxon>Bacilli</taxon>
        <taxon>Bacillales</taxon>
        <taxon>Paenibacillaceae</taxon>
        <taxon>Brevibacillus</taxon>
    </lineage>
</organism>
<dbReference type="AlphaFoldDB" id="A0A3M8CH51"/>
<evidence type="ECO:0000313" key="2">
    <source>
        <dbReference type="EMBL" id="RNB75106.1"/>
    </source>
</evidence>
<comment type="caution">
    <text evidence="2">The sequence shown here is derived from an EMBL/GenBank/DDBJ whole genome shotgun (WGS) entry which is preliminary data.</text>
</comment>
<keyword evidence="1" id="KW-0472">Membrane</keyword>
<reference evidence="2 3" key="1">
    <citation type="submission" date="2018-10" db="EMBL/GenBank/DDBJ databases">
        <title>Phylogenomics of Brevibacillus.</title>
        <authorList>
            <person name="Dunlap C."/>
        </authorList>
    </citation>
    <scope>NUCLEOTIDE SEQUENCE [LARGE SCALE GENOMIC DNA]</scope>
    <source>
        <strain evidence="2 3">JCM 15085</strain>
    </source>
</reference>
<feature type="transmembrane region" description="Helical" evidence="1">
    <location>
        <begin position="6"/>
        <end position="22"/>
    </location>
</feature>
<proteinExistence type="predicted"/>
<dbReference type="RefSeq" id="WP_023554533.1">
    <property type="nucleotide sequence ID" value="NZ_JBCNED010000009.1"/>
</dbReference>
<protein>
    <submittedName>
        <fullName evidence="2">DUF2759 family protein</fullName>
    </submittedName>
</protein>
<feature type="transmembrane region" description="Helical" evidence="1">
    <location>
        <begin position="34"/>
        <end position="54"/>
    </location>
</feature>